<protein>
    <submittedName>
        <fullName evidence="1">Uncharacterized protein</fullName>
    </submittedName>
</protein>
<dbReference type="EMBL" id="GDHF01006032">
    <property type="protein sequence ID" value="JAI46282.1"/>
    <property type="molecule type" value="Transcribed_RNA"/>
</dbReference>
<evidence type="ECO:0000313" key="1">
    <source>
        <dbReference type="EMBL" id="JAI46282.1"/>
    </source>
</evidence>
<organism evidence="1">
    <name type="scientific">Bactrocera latifrons</name>
    <name type="common">Malaysian fruit fly</name>
    <name type="synonym">Chaetodacus latifrons</name>
    <dbReference type="NCBI Taxonomy" id="174628"/>
    <lineage>
        <taxon>Eukaryota</taxon>
        <taxon>Metazoa</taxon>
        <taxon>Ecdysozoa</taxon>
        <taxon>Arthropoda</taxon>
        <taxon>Hexapoda</taxon>
        <taxon>Insecta</taxon>
        <taxon>Pterygota</taxon>
        <taxon>Neoptera</taxon>
        <taxon>Endopterygota</taxon>
        <taxon>Diptera</taxon>
        <taxon>Brachycera</taxon>
        <taxon>Muscomorpha</taxon>
        <taxon>Tephritoidea</taxon>
        <taxon>Tephritidae</taxon>
        <taxon>Bactrocera</taxon>
        <taxon>Bactrocera</taxon>
    </lineage>
</organism>
<dbReference type="OrthoDB" id="7758747at2759"/>
<dbReference type="AlphaFoldDB" id="A0A0K8W5F6"/>
<name>A0A0K8W5F6_BACLA</name>
<gene>
    <name evidence="1" type="ORF">c0_g1_i2</name>
</gene>
<accession>A0A0K8W5F6</accession>
<sequence length="253" mass="29331">MVTRVLFFTQYRKFNRNLKKLISSNSFENLNLYCIKPLIINNKIIKDSYRNMSCLCQYFVTSKNRKFIGHSTDGSDLSVFTQNPLALTKEESKRDEVTKLNEEVSATELAAAKAEIWVLKKHLSEAQISVENLENLVRTIILKQNELLGEMYELKNQNYELQEECRMQRDYQMMERNAMMREMHEIKTLLGDRTQLLEDTVARNSELTSALQDANEKIYMMGMKFLKLKASRSKHVNAAQTTSGSNTERSNSG</sequence>
<proteinExistence type="predicted"/>
<reference evidence="1" key="1">
    <citation type="submission" date="2015-06" db="EMBL/GenBank/DDBJ databases">
        <authorList>
            <person name="Hoefler B.C."/>
            <person name="Straight P.D."/>
        </authorList>
    </citation>
    <scope>NUCLEOTIDE SEQUENCE</scope>
</reference>